<evidence type="ECO:0000256" key="3">
    <source>
        <dbReference type="ARBA" id="ARBA00023235"/>
    </source>
</evidence>
<dbReference type="PROSITE" id="PS51192">
    <property type="entry name" value="HELICASE_ATP_BIND_1"/>
    <property type="match status" value="1"/>
</dbReference>
<dbReference type="GO" id="GO:0005737">
    <property type="term" value="C:cytoplasm"/>
    <property type="evidence" value="ECO:0007669"/>
    <property type="project" value="TreeGrafter"/>
</dbReference>
<dbReference type="InterPro" id="IPR027417">
    <property type="entry name" value="P-loop_NTPase"/>
</dbReference>
<dbReference type="GO" id="GO:0000724">
    <property type="term" value="P:double-strand break repair via homologous recombination"/>
    <property type="evidence" value="ECO:0007669"/>
    <property type="project" value="TreeGrafter"/>
</dbReference>
<comment type="catalytic activity">
    <reaction evidence="4">
        <text>Couples ATP hydrolysis with the unwinding of duplex DNA by translocating in the 3'-5' direction.</text>
        <dbReference type="EC" id="5.6.2.4"/>
    </reaction>
</comment>
<dbReference type="OrthoDB" id="2499463at2759"/>
<dbReference type="PANTHER" id="PTHR13710">
    <property type="entry name" value="DNA HELICASE RECQ FAMILY MEMBER"/>
    <property type="match status" value="1"/>
</dbReference>
<dbReference type="SUPFAM" id="SSF52540">
    <property type="entry name" value="P-loop containing nucleoside triphosphate hydrolases"/>
    <property type="match status" value="1"/>
</dbReference>
<evidence type="ECO:0000256" key="2">
    <source>
        <dbReference type="ARBA" id="ARBA00023125"/>
    </source>
</evidence>
<feature type="domain" description="Helicase ATP-binding" evidence="6">
    <location>
        <begin position="60"/>
        <end position="181"/>
    </location>
</feature>
<gene>
    <name evidence="7" type="ORF">EUX98_g9658</name>
</gene>
<dbReference type="GO" id="GO:0005524">
    <property type="term" value="F:ATP binding"/>
    <property type="evidence" value="ECO:0007669"/>
    <property type="project" value="InterPro"/>
</dbReference>
<dbReference type="EMBL" id="SGPM01000994">
    <property type="protein sequence ID" value="THH14004.1"/>
    <property type="molecule type" value="Genomic_DNA"/>
</dbReference>
<dbReference type="GO" id="GO:0005694">
    <property type="term" value="C:chromosome"/>
    <property type="evidence" value="ECO:0007669"/>
    <property type="project" value="TreeGrafter"/>
</dbReference>
<dbReference type="Proteomes" id="UP000308730">
    <property type="component" value="Unassembled WGS sequence"/>
</dbReference>
<dbReference type="InterPro" id="IPR014001">
    <property type="entry name" value="Helicase_ATP-bd"/>
</dbReference>
<protein>
    <recommendedName>
        <fullName evidence="5">DNA 3'-5' helicase</fullName>
        <ecNumber evidence="5">5.6.2.4</ecNumber>
    </recommendedName>
</protein>
<dbReference type="AlphaFoldDB" id="A0A4S4LP28"/>
<dbReference type="EC" id="5.6.2.4" evidence="5"/>
<reference evidence="7 8" key="1">
    <citation type="submission" date="2019-02" db="EMBL/GenBank/DDBJ databases">
        <title>Genome sequencing of the rare red list fungi Antrodiella citrinella (Flaviporus citrinellus).</title>
        <authorList>
            <person name="Buettner E."/>
            <person name="Kellner H."/>
        </authorList>
    </citation>
    <scope>NUCLEOTIDE SEQUENCE [LARGE SCALE GENOMIC DNA]</scope>
    <source>
        <strain evidence="7 8">DSM 108506</strain>
    </source>
</reference>
<dbReference type="GO" id="GO:0009378">
    <property type="term" value="F:four-way junction helicase activity"/>
    <property type="evidence" value="ECO:0007669"/>
    <property type="project" value="TreeGrafter"/>
</dbReference>
<keyword evidence="2" id="KW-0238">DNA-binding</keyword>
<dbReference type="Gene3D" id="3.40.50.300">
    <property type="entry name" value="P-loop containing nucleotide triphosphate hydrolases"/>
    <property type="match status" value="1"/>
</dbReference>
<keyword evidence="8" id="KW-1185">Reference proteome</keyword>
<evidence type="ECO:0000256" key="4">
    <source>
        <dbReference type="ARBA" id="ARBA00034617"/>
    </source>
</evidence>
<organism evidence="7 8">
    <name type="scientific">Antrodiella citrinella</name>
    <dbReference type="NCBI Taxonomy" id="2447956"/>
    <lineage>
        <taxon>Eukaryota</taxon>
        <taxon>Fungi</taxon>
        <taxon>Dikarya</taxon>
        <taxon>Basidiomycota</taxon>
        <taxon>Agaricomycotina</taxon>
        <taxon>Agaricomycetes</taxon>
        <taxon>Polyporales</taxon>
        <taxon>Steccherinaceae</taxon>
        <taxon>Antrodiella</taxon>
    </lineage>
</organism>
<sequence>MPPANVRDHKSAQALSKANLARARLAKRGYDSSKVRTAMSKRFKQRSKGKVAREWQLDAAESILLGLDAVVLAGTGTGKTAAYMLPLLLPETAGKVLIVIEPLVALQRDQVRRFKKMGIPALAVNSKNWSEKKAKDIKDLKYRALFIGPEMAIEHAGGRSLIADAPDGLLNAEVVIRKNHI</sequence>
<proteinExistence type="inferred from homology"/>
<keyword evidence="3" id="KW-0413">Isomerase</keyword>
<evidence type="ECO:0000256" key="1">
    <source>
        <dbReference type="ARBA" id="ARBA00005446"/>
    </source>
</evidence>
<accession>A0A4S4LP28</accession>
<dbReference type="Pfam" id="PF00270">
    <property type="entry name" value="DEAD"/>
    <property type="match status" value="1"/>
</dbReference>
<dbReference type="PANTHER" id="PTHR13710:SF105">
    <property type="entry name" value="ATP-DEPENDENT DNA HELICASE Q1"/>
    <property type="match status" value="1"/>
</dbReference>
<name>A0A4S4LP28_9APHY</name>
<evidence type="ECO:0000313" key="7">
    <source>
        <dbReference type="EMBL" id="THH14004.1"/>
    </source>
</evidence>
<evidence type="ECO:0000259" key="6">
    <source>
        <dbReference type="PROSITE" id="PS51192"/>
    </source>
</evidence>
<comment type="caution">
    <text evidence="7">The sequence shown here is derived from an EMBL/GenBank/DDBJ whole genome shotgun (WGS) entry which is preliminary data.</text>
</comment>
<dbReference type="GO" id="GO:0003677">
    <property type="term" value="F:DNA binding"/>
    <property type="evidence" value="ECO:0007669"/>
    <property type="project" value="UniProtKB-KW"/>
</dbReference>
<dbReference type="GO" id="GO:0043138">
    <property type="term" value="F:3'-5' DNA helicase activity"/>
    <property type="evidence" value="ECO:0007669"/>
    <property type="project" value="UniProtKB-EC"/>
</dbReference>
<evidence type="ECO:0000256" key="5">
    <source>
        <dbReference type="ARBA" id="ARBA00034808"/>
    </source>
</evidence>
<evidence type="ECO:0000313" key="8">
    <source>
        <dbReference type="Proteomes" id="UP000308730"/>
    </source>
</evidence>
<dbReference type="InterPro" id="IPR011545">
    <property type="entry name" value="DEAD/DEAH_box_helicase_dom"/>
</dbReference>
<comment type="similarity">
    <text evidence="1">Belongs to the helicase family. RecQ subfamily.</text>
</comment>